<accession>A0A3E0W7R3</accession>
<gene>
    <name evidence="2" type="ORF">B7R25_16390</name>
</gene>
<comment type="caution">
    <text evidence="2">The sequence shown here is derived from an EMBL/GenBank/DDBJ whole genome shotgun (WGS) entry which is preliminary data.</text>
</comment>
<protein>
    <recommendedName>
        <fullName evidence="1">ParB-like N-terminal domain-containing protein</fullName>
    </recommendedName>
</protein>
<feature type="domain" description="ParB-like N-terminal" evidence="1">
    <location>
        <begin position="31"/>
        <end position="122"/>
    </location>
</feature>
<dbReference type="CDD" id="cd16387">
    <property type="entry name" value="ParB_N_Srx"/>
    <property type="match status" value="1"/>
</dbReference>
<dbReference type="OrthoDB" id="3846919at2"/>
<dbReference type="SMART" id="SM00470">
    <property type="entry name" value="ParB"/>
    <property type="match status" value="1"/>
</dbReference>
<dbReference type="PANTHER" id="PTHR33375">
    <property type="entry name" value="CHROMOSOME-PARTITIONING PROTEIN PARB-RELATED"/>
    <property type="match status" value="1"/>
</dbReference>
<evidence type="ECO:0000313" key="3">
    <source>
        <dbReference type="Proteomes" id="UP000257080"/>
    </source>
</evidence>
<dbReference type="InterPro" id="IPR003115">
    <property type="entry name" value="ParB_N"/>
</dbReference>
<proteinExistence type="predicted"/>
<dbReference type="Gene3D" id="3.90.1530.30">
    <property type="match status" value="1"/>
</dbReference>
<dbReference type="GO" id="GO:0007059">
    <property type="term" value="P:chromosome segregation"/>
    <property type="evidence" value="ECO:0007669"/>
    <property type="project" value="TreeGrafter"/>
</dbReference>
<dbReference type="AlphaFoldDB" id="A0A3E0W7R3"/>
<reference evidence="2 3" key="1">
    <citation type="submission" date="2017-04" db="EMBL/GenBank/DDBJ databases">
        <title>Comparative genome analysis of Subtercola boreus.</title>
        <authorList>
            <person name="Cho Y.-J."/>
            <person name="Cho A."/>
            <person name="Kim O.-S."/>
            <person name="Lee J.-I."/>
        </authorList>
    </citation>
    <scope>NUCLEOTIDE SEQUENCE [LARGE SCALE GENOMIC DNA]</scope>
    <source>
        <strain evidence="2 3">P28004</strain>
    </source>
</reference>
<dbReference type="PANTHER" id="PTHR33375:SF1">
    <property type="entry name" value="CHROMOSOME-PARTITIONING PROTEIN PARB-RELATED"/>
    <property type="match status" value="1"/>
</dbReference>
<dbReference type="SUPFAM" id="SSF110849">
    <property type="entry name" value="ParB/Sulfiredoxin"/>
    <property type="match status" value="1"/>
</dbReference>
<name>A0A3E0W7R3_9MICO</name>
<dbReference type="Proteomes" id="UP000257080">
    <property type="component" value="Unassembled WGS sequence"/>
</dbReference>
<dbReference type="GO" id="GO:0005694">
    <property type="term" value="C:chromosome"/>
    <property type="evidence" value="ECO:0007669"/>
    <property type="project" value="TreeGrafter"/>
</dbReference>
<organism evidence="2 3">
    <name type="scientific">Subtercola boreus</name>
    <dbReference type="NCBI Taxonomy" id="120213"/>
    <lineage>
        <taxon>Bacteria</taxon>
        <taxon>Bacillati</taxon>
        <taxon>Actinomycetota</taxon>
        <taxon>Actinomycetes</taxon>
        <taxon>Micrococcales</taxon>
        <taxon>Microbacteriaceae</taxon>
        <taxon>Subtercola</taxon>
    </lineage>
</organism>
<dbReference type="InterPro" id="IPR050336">
    <property type="entry name" value="Chromosome_partition/occlusion"/>
</dbReference>
<dbReference type="EMBL" id="NBXE01000041">
    <property type="protein sequence ID" value="RFA24612.1"/>
    <property type="molecule type" value="Genomic_DNA"/>
</dbReference>
<evidence type="ECO:0000313" key="2">
    <source>
        <dbReference type="EMBL" id="RFA24612.1"/>
    </source>
</evidence>
<evidence type="ECO:0000259" key="1">
    <source>
        <dbReference type="SMART" id="SM00470"/>
    </source>
</evidence>
<sequence length="493" mass="52624">MVTKNTTTTTPAADTTAADTAPDLAASLAAGTVTIEAVDPGAVELDPNIRTSPVLPPEFVDSIRTEGVREPVLARRGEDGITYVYDGQRRLLAAREAGLTTMLAVFGIADTTGTESGRILDQLRTFARTELTLTDRIAAYEALALDGISVEKIAKSAGADKATVAGALTIGKSKAATTYAGYGTVSFDRLLLIAEFEGDEDSITAITDCDDEDLSYVAQECRDENARLARQTEVVAALEADGLTVVTSWNYSTMAHLSRLTDAADDADERPTLDPGAHAACDGHAVFLTVNGLGADDTETVPLCTKPELHQSIYRSYRTQVSAPVELTEEEADAQAETKRAERRTLIGNNRAWDTSVTVRKEWIVAFLTRKKLPTDAAAFVAVTLTRHSYEVTGDNSGGAATYLGIEGYAGREALAGMVEATPTKAGYVSLAVALSARENHTSRESWRNPNASDKAYLLQAEKWGHRLTAVERIAAGYPAPEVATEDPETATE</sequence>
<dbReference type="InterPro" id="IPR036086">
    <property type="entry name" value="ParB/Sulfiredoxin_sf"/>
</dbReference>